<dbReference type="InterPro" id="IPR040278">
    <property type="entry name" value="UPF0426"/>
</dbReference>
<dbReference type="Proteomes" id="UP001634393">
    <property type="component" value="Unassembled WGS sequence"/>
</dbReference>
<accession>A0ABD3SKG6</accession>
<dbReference type="EMBL" id="JBJXBP010000006">
    <property type="protein sequence ID" value="KAL3824985.1"/>
    <property type="molecule type" value="Genomic_DNA"/>
</dbReference>
<dbReference type="AlphaFoldDB" id="A0ABD3SKG6"/>
<proteinExistence type="predicted"/>
<feature type="region of interest" description="Disordered" evidence="1">
    <location>
        <begin position="116"/>
        <end position="136"/>
    </location>
</feature>
<dbReference type="PANTHER" id="PTHR35996:SF1">
    <property type="entry name" value="OS04G0528100 PROTEIN"/>
    <property type="match status" value="1"/>
</dbReference>
<keyword evidence="3" id="KW-1185">Reference proteome</keyword>
<name>A0ABD3SKG6_9LAMI</name>
<evidence type="ECO:0000313" key="2">
    <source>
        <dbReference type="EMBL" id="KAL3824985.1"/>
    </source>
</evidence>
<protein>
    <submittedName>
        <fullName evidence="2">Uncharacterized protein</fullName>
    </submittedName>
</protein>
<evidence type="ECO:0000256" key="1">
    <source>
        <dbReference type="SAM" id="MobiDB-lite"/>
    </source>
</evidence>
<dbReference type="Pfam" id="PF26369">
    <property type="entry name" value="UPF0426"/>
    <property type="match status" value="1"/>
</dbReference>
<evidence type="ECO:0000313" key="3">
    <source>
        <dbReference type="Proteomes" id="UP001634393"/>
    </source>
</evidence>
<gene>
    <name evidence="2" type="ORF">ACJIZ3_021014</name>
</gene>
<comment type="caution">
    <text evidence="2">The sequence shown here is derived from an EMBL/GenBank/DDBJ whole genome shotgun (WGS) entry which is preliminary data.</text>
</comment>
<dbReference type="PANTHER" id="PTHR35996">
    <property type="entry name" value="OSJNBA0038O10.25 PROTEIN"/>
    <property type="match status" value="1"/>
</dbReference>
<feature type="compositionally biased region" description="Acidic residues" evidence="1">
    <location>
        <begin position="124"/>
        <end position="136"/>
    </location>
</feature>
<organism evidence="2 3">
    <name type="scientific">Penstemon smallii</name>
    <dbReference type="NCBI Taxonomy" id="265156"/>
    <lineage>
        <taxon>Eukaryota</taxon>
        <taxon>Viridiplantae</taxon>
        <taxon>Streptophyta</taxon>
        <taxon>Embryophyta</taxon>
        <taxon>Tracheophyta</taxon>
        <taxon>Spermatophyta</taxon>
        <taxon>Magnoliopsida</taxon>
        <taxon>eudicotyledons</taxon>
        <taxon>Gunneridae</taxon>
        <taxon>Pentapetalae</taxon>
        <taxon>asterids</taxon>
        <taxon>lamiids</taxon>
        <taxon>Lamiales</taxon>
        <taxon>Plantaginaceae</taxon>
        <taxon>Cheloneae</taxon>
        <taxon>Penstemon</taxon>
    </lineage>
</organism>
<sequence length="136" mass="14752">MASITLASIAAAAAVSPSARVQQFTSTSSSPPPCNDFLFRNRMNNSITKVGGSSSRVRRACLFNPNQQPILKQALKEPSAFLGGLFAGLLRIDLNEDPLKEWVARTVEASGITEEQISNTTDAREEEDMPVQIDIE</sequence>
<reference evidence="2 3" key="1">
    <citation type="submission" date="2024-12" db="EMBL/GenBank/DDBJ databases">
        <title>The unique morphological basis and parallel evolutionary history of personate flowers in Penstemon.</title>
        <authorList>
            <person name="Depatie T.H."/>
            <person name="Wessinger C.A."/>
        </authorList>
    </citation>
    <scope>NUCLEOTIDE SEQUENCE [LARGE SCALE GENOMIC DNA]</scope>
    <source>
        <strain evidence="2">WTNN_2</strain>
        <tissue evidence="2">Leaf</tissue>
    </source>
</reference>